<accession>A0A6C0BSY2</accession>
<dbReference type="AlphaFoldDB" id="A0A6C0BSY2"/>
<evidence type="ECO:0000313" key="1">
    <source>
        <dbReference type="EMBL" id="QHS94724.1"/>
    </source>
</evidence>
<organism evidence="1">
    <name type="scientific">viral metagenome</name>
    <dbReference type="NCBI Taxonomy" id="1070528"/>
    <lineage>
        <taxon>unclassified sequences</taxon>
        <taxon>metagenomes</taxon>
        <taxon>organismal metagenomes</taxon>
    </lineage>
</organism>
<sequence length="189" mass="22084">MVAVTYIWTNEYGGMTTERIIYDTIITELMHIPYYMTDKLQIVPHDMFADPFNDAGDVIATCDIYLVDSMGTYTICIDKRREFDEYVRYNSNPDTYISQEYSCEKSIFVQMRKICSKIGIDIYCTPTVYNIYTHTQRFYASIWVCRYVLYTLAGNAIVKLNGIWLIKDVDDNISSSFEDVRLNLNVSFI</sequence>
<name>A0A6C0BSY2_9ZZZZ</name>
<proteinExistence type="predicted"/>
<protein>
    <submittedName>
        <fullName evidence="1">Uncharacterized protein</fullName>
    </submittedName>
</protein>
<reference evidence="1" key="1">
    <citation type="journal article" date="2020" name="Nature">
        <title>Giant virus diversity and host interactions through global metagenomics.</title>
        <authorList>
            <person name="Schulz F."/>
            <person name="Roux S."/>
            <person name="Paez-Espino D."/>
            <person name="Jungbluth S."/>
            <person name="Walsh D.A."/>
            <person name="Denef V.J."/>
            <person name="McMahon K.D."/>
            <person name="Konstantinidis K.T."/>
            <person name="Eloe-Fadrosh E.A."/>
            <person name="Kyrpides N.C."/>
            <person name="Woyke T."/>
        </authorList>
    </citation>
    <scope>NUCLEOTIDE SEQUENCE</scope>
    <source>
        <strain evidence="1">GVMAG-M-3300018416-45</strain>
    </source>
</reference>
<dbReference type="EMBL" id="MN739231">
    <property type="protein sequence ID" value="QHS94724.1"/>
    <property type="molecule type" value="Genomic_DNA"/>
</dbReference>